<evidence type="ECO:0000256" key="1">
    <source>
        <dbReference type="ARBA" id="ARBA00004123"/>
    </source>
</evidence>
<dbReference type="Gene3D" id="4.10.280.10">
    <property type="entry name" value="Helix-loop-helix DNA-binding domain"/>
    <property type="match status" value="1"/>
</dbReference>
<dbReference type="AlphaFoldDB" id="A0A914KZ30"/>
<evidence type="ECO:0000256" key="6">
    <source>
        <dbReference type="ARBA" id="ARBA00023015"/>
    </source>
</evidence>
<dbReference type="Proteomes" id="UP000887563">
    <property type="component" value="Unplaced"/>
</dbReference>
<keyword evidence="3" id="KW-0812">Transmembrane</keyword>
<feature type="region of interest" description="Disordered" evidence="11">
    <location>
        <begin position="74"/>
        <end position="101"/>
    </location>
</feature>
<evidence type="ECO:0000313" key="14">
    <source>
        <dbReference type="WBParaSite" id="Minc3s00144g05954"/>
    </source>
</evidence>
<dbReference type="InterPro" id="IPR011598">
    <property type="entry name" value="bHLH_dom"/>
</dbReference>
<evidence type="ECO:0000256" key="9">
    <source>
        <dbReference type="ARBA" id="ARBA00023163"/>
    </source>
</evidence>
<organism evidence="13 14">
    <name type="scientific">Meloidogyne incognita</name>
    <name type="common">Southern root-knot nematode worm</name>
    <name type="synonym">Oxyuris incognita</name>
    <dbReference type="NCBI Taxonomy" id="6306"/>
    <lineage>
        <taxon>Eukaryota</taxon>
        <taxon>Metazoa</taxon>
        <taxon>Ecdysozoa</taxon>
        <taxon>Nematoda</taxon>
        <taxon>Chromadorea</taxon>
        <taxon>Rhabditida</taxon>
        <taxon>Tylenchina</taxon>
        <taxon>Tylenchomorpha</taxon>
        <taxon>Tylenchoidea</taxon>
        <taxon>Meloidogynidae</taxon>
        <taxon>Meloidogyninae</taxon>
        <taxon>Meloidogyne</taxon>
        <taxon>Meloidogyne incognita group</taxon>
    </lineage>
</organism>
<keyword evidence="6" id="KW-0805">Transcription regulation</keyword>
<evidence type="ECO:0000256" key="7">
    <source>
        <dbReference type="ARBA" id="ARBA00023125"/>
    </source>
</evidence>
<evidence type="ECO:0000256" key="11">
    <source>
        <dbReference type="SAM" id="MobiDB-lite"/>
    </source>
</evidence>
<dbReference type="SUPFAM" id="SSF47459">
    <property type="entry name" value="HLH, helix-loop-helix DNA-binding domain"/>
    <property type="match status" value="1"/>
</dbReference>
<evidence type="ECO:0000256" key="2">
    <source>
        <dbReference type="ARBA" id="ARBA00004477"/>
    </source>
</evidence>
<dbReference type="SMART" id="SM00353">
    <property type="entry name" value="HLH"/>
    <property type="match status" value="1"/>
</dbReference>
<evidence type="ECO:0000256" key="10">
    <source>
        <dbReference type="ARBA" id="ARBA00023242"/>
    </source>
</evidence>
<feature type="compositionally biased region" description="Basic and acidic residues" evidence="11">
    <location>
        <begin position="77"/>
        <end position="87"/>
    </location>
</feature>
<keyword evidence="10" id="KW-0539">Nucleus</keyword>
<feature type="domain" description="BHLH" evidence="12">
    <location>
        <begin position="98"/>
        <end position="149"/>
    </location>
</feature>
<evidence type="ECO:0000256" key="4">
    <source>
        <dbReference type="ARBA" id="ARBA00022824"/>
    </source>
</evidence>
<evidence type="ECO:0000256" key="3">
    <source>
        <dbReference type="ARBA" id="ARBA00022692"/>
    </source>
</evidence>
<dbReference type="GO" id="GO:0000981">
    <property type="term" value="F:DNA-binding transcription factor activity, RNA polymerase II-specific"/>
    <property type="evidence" value="ECO:0007669"/>
    <property type="project" value="TreeGrafter"/>
</dbReference>
<evidence type="ECO:0000256" key="5">
    <source>
        <dbReference type="ARBA" id="ARBA00022989"/>
    </source>
</evidence>
<reference evidence="14" key="1">
    <citation type="submission" date="2022-11" db="UniProtKB">
        <authorList>
            <consortium name="WormBaseParasite"/>
        </authorList>
    </citation>
    <scope>IDENTIFICATION</scope>
</reference>
<evidence type="ECO:0000313" key="13">
    <source>
        <dbReference type="Proteomes" id="UP000887563"/>
    </source>
</evidence>
<accession>A0A914KZ30</accession>
<keyword evidence="4" id="KW-0256">Endoplasmic reticulum</keyword>
<sequence>MAQPSYFYSSPSSGCSAGTLLSPLSNGGVCSYPSVATSDFLEESDSQIDQDYWGEGEMAEGAEINSTAYKNDQLARGSEEGNTGHRERQGRRKSHKTERRTAHNLIEKKYRCSINDRINQLKEMLATEDNTKLSKSATLRRAVENIHSLRSKNAELAGENGRLRRALEMAGLRDTGKIGGINKSSTMIVGQHTEQPEILLKGPNMQRSRISSSIKKCNNNNTSISSTNVPSVVGPRDQSRVTLCVFMFLLLIYNPLAFLFTENSTNSSTFGADLQENTAIFGRHRTLTGDDFFVKDNTNKIPFTSQSYVSVNSFEHWPNSSLLRHSLIWLLNCLFVFAILNRLLVSGEPVADRRSPRWGTFIQSRRKAQQAVAAGNWKEAQRCLGESLQILERPLPSSGGLDEWMSLIWQIIRHLLNVLWIGRWFARRRRSSLQTQKSVCRSHAATSMVYNQLHQLHLLGVDGIGLTQRGALNIALLAANLAESAGSSAISHALRAEMYACAAIRCRLCLPRWLRLPIAGYFFRRAKRHVSKSHRLEGNAEQIYSLQWAFHPLARKFLADPLRLAAILDGSGAQRQTNFPFTDSTQSAKPLEVLRDAFKIHLLDALITQIDSSEGLRVPDFVERSQLLLQICIANGNDTSVKCKETVGESSRTDGEALSDILLSSNSSAGDELCTWWAHLLSSALHWRHGDMARARQHNAIVRKCPQNLLQSDTALAVGLAFCSRKICLEDRKQKAWKEIALLHVEKAFAHLQRENRFHRWQVPLECQGQGIEKIHTGYIQEHEGITIMDQPEQKELQEKTFWQLSNNQQLGSVNDSPPPLPSISSKLPNKNNSLLNNEERTVKQELSATNTDEIQNYNNTGEAAILAKQEFLQLLLQITPEELEHLRARKALQAQSIQQPHNHQQFNYNNTTTIQSSQPIFIQTGQQQPQQLQYNQNPSIYTQQQQSSPPLDPLPPLVPYQIDYGITQSINTINNPMGHYGVQQVSETRKEI</sequence>
<dbReference type="GO" id="GO:0005634">
    <property type="term" value="C:nucleus"/>
    <property type="evidence" value="ECO:0007669"/>
    <property type="project" value="UniProtKB-SubCell"/>
</dbReference>
<keyword evidence="9" id="KW-0804">Transcription</keyword>
<evidence type="ECO:0000256" key="8">
    <source>
        <dbReference type="ARBA" id="ARBA00023136"/>
    </source>
</evidence>
<dbReference type="GO" id="GO:0005789">
    <property type="term" value="C:endoplasmic reticulum membrane"/>
    <property type="evidence" value="ECO:0007669"/>
    <property type="project" value="UniProtKB-SubCell"/>
</dbReference>
<keyword evidence="13" id="KW-1185">Reference proteome</keyword>
<keyword evidence="7" id="KW-0238">DNA-binding</keyword>
<name>A0A914KZ30_MELIC</name>
<feature type="region of interest" description="Disordered" evidence="11">
    <location>
        <begin position="812"/>
        <end position="831"/>
    </location>
</feature>
<dbReference type="WBParaSite" id="Minc3s00144g05954">
    <property type="protein sequence ID" value="Minc3s00144g05954"/>
    <property type="gene ID" value="Minc3s00144g05954"/>
</dbReference>
<dbReference type="InterPro" id="IPR036638">
    <property type="entry name" value="HLH_DNA-bd_sf"/>
</dbReference>
<keyword evidence="8" id="KW-0472">Membrane</keyword>
<dbReference type="GO" id="GO:0000978">
    <property type="term" value="F:RNA polymerase II cis-regulatory region sequence-specific DNA binding"/>
    <property type="evidence" value="ECO:0007669"/>
    <property type="project" value="TreeGrafter"/>
</dbReference>
<dbReference type="PANTHER" id="PTHR46062">
    <property type="entry name" value="STEROL REGULATORY ELEMENT-BINDING PROTEIN"/>
    <property type="match status" value="1"/>
</dbReference>
<dbReference type="GO" id="GO:0046983">
    <property type="term" value="F:protein dimerization activity"/>
    <property type="evidence" value="ECO:0007669"/>
    <property type="project" value="InterPro"/>
</dbReference>
<keyword evidence="5" id="KW-1133">Transmembrane helix</keyword>
<proteinExistence type="predicted"/>
<dbReference type="PANTHER" id="PTHR46062:SF1">
    <property type="entry name" value="LP12374P"/>
    <property type="match status" value="1"/>
</dbReference>
<dbReference type="PROSITE" id="PS50888">
    <property type="entry name" value="BHLH"/>
    <property type="match status" value="1"/>
</dbReference>
<dbReference type="Pfam" id="PF00010">
    <property type="entry name" value="HLH"/>
    <property type="match status" value="1"/>
</dbReference>
<feature type="compositionally biased region" description="Basic residues" evidence="11">
    <location>
        <begin position="88"/>
        <end position="98"/>
    </location>
</feature>
<protein>
    <submittedName>
        <fullName evidence="14">BHLH domain-containing protein</fullName>
    </submittedName>
</protein>
<evidence type="ECO:0000259" key="12">
    <source>
        <dbReference type="PROSITE" id="PS50888"/>
    </source>
</evidence>
<comment type="subcellular location">
    <subcellularLocation>
        <location evidence="2">Endoplasmic reticulum membrane</location>
        <topology evidence="2">Multi-pass membrane protein</topology>
    </subcellularLocation>
    <subcellularLocation>
        <location evidence="1">Nucleus</location>
    </subcellularLocation>
</comment>